<evidence type="ECO:0000313" key="1">
    <source>
        <dbReference type="EMBL" id="CAB4137502.1"/>
    </source>
</evidence>
<gene>
    <name evidence="1" type="ORF">UFOVP324_41</name>
</gene>
<organism evidence="1">
    <name type="scientific">uncultured Caudovirales phage</name>
    <dbReference type="NCBI Taxonomy" id="2100421"/>
    <lineage>
        <taxon>Viruses</taxon>
        <taxon>Duplodnaviria</taxon>
        <taxon>Heunggongvirae</taxon>
        <taxon>Uroviricota</taxon>
        <taxon>Caudoviricetes</taxon>
        <taxon>Peduoviridae</taxon>
        <taxon>Maltschvirus</taxon>
        <taxon>Maltschvirus maltsch</taxon>
    </lineage>
</organism>
<accession>A0A6J5LUP3</accession>
<proteinExistence type="predicted"/>
<reference evidence="1" key="1">
    <citation type="submission" date="2020-04" db="EMBL/GenBank/DDBJ databases">
        <authorList>
            <person name="Chiriac C."/>
            <person name="Salcher M."/>
            <person name="Ghai R."/>
            <person name="Kavagutti S V."/>
        </authorList>
    </citation>
    <scope>NUCLEOTIDE SEQUENCE</scope>
</reference>
<protein>
    <submittedName>
        <fullName evidence="1">Uncharacterized protein</fullName>
    </submittedName>
</protein>
<dbReference type="EMBL" id="LR796334">
    <property type="protein sequence ID" value="CAB4137502.1"/>
    <property type="molecule type" value="Genomic_DNA"/>
</dbReference>
<name>A0A6J5LUP3_9CAUD</name>
<sequence length="46" mass="5720">MKELTFNQWQAHLSKELEKNYRKLKLIQNEKFQKVSRRESTNLQRV</sequence>